<evidence type="ECO:0000256" key="3">
    <source>
        <dbReference type="ARBA" id="ARBA00023239"/>
    </source>
</evidence>
<organism evidence="6 7">
    <name type="scientific">Paenibacillus xerothermodurans</name>
    <dbReference type="NCBI Taxonomy" id="1977292"/>
    <lineage>
        <taxon>Bacteria</taxon>
        <taxon>Bacillati</taxon>
        <taxon>Bacillota</taxon>
        <taxon>Bacilli</taxon>
        <taxon>Bacillales</taxon>
        <taxon>Paenibacillaceae</taxon>
        <taxon>Paenibacillus</taxon>
    </lineage>
</organism>
<proteinExistence type="predicted"/>
<dbReference type="EMBL" id="NHRJ02000001">
    <property type="protein sequence ID" value="PZE22350.1"/>
    <property type="molecule type" value="Genomic_DNA"/>
</dbReference>
<feature type="domain" description="Phosphomevalonate dehydratase large subunit-like" evidence="5">
    <location>
        <begin position="19"/>
        <end position="422"/>
    </location>
</feature>
<gene>
    <name evidence="6" type="ORF">CBW46_000740</name>
</gene>
<accession>A0A2W1NF85</accession>
<comment type="caution">
    <text evidence="6">The sequence shown here is derived from an EMBL/GenBank/DDBJ whole genome shotgun (WGS) entry which is preliminary data.</text>
</comment>
<dbReference type="EC" id="4.2.1.3" evidence="1"/>
<keyword evidence="3" id="KW-0456">Lyase</keyword>
<dbReference type="PANTHER" id="PTHR36577:SF3">
    <property type="entry name" value="DUF521 DOMAIN PROTEIN (AFU_ORTHOLOGUE AFUA_6G00490)"/>
    <property type="match status" value="1"/>
</dbReference>
<comment type="catalytic activity">
    <reaction evidence="4">
        <text>citrate = D-threo-isocitrate</text>
        <dbReference type="Rhea" id="RHEA:10336"/>
        <dbReference type="ChEBI" id="CHEBI:15562"/>
        <dbReference type="ChEBI" id="CHEBI:16947"/>
        <dbReference type="EC" id="4.2.1.3"/>
    </reaction>
</comment>
<evidence type="ECO:0000259" key="5">
    <source>
        <dbReference type="Pfam" id="PF04412"/>
    </source>
</evidence>
<keyword evidence="2" id="KW-0408">Iron</keyword>
<dbReference type="Pfam" id="PF04412">
    <property type="entry name" value="AcnX"/>
    <property type="match status" value="1"/>
</dbReference>
<reference evidence="6" key="1">
    <citation type="submission" date="2018-06" db="EMBL/GenBank/DDBJ databases">
        <title>Paenibacillus xerothermodurans sp. nov. an extremely dry heat resistant spore forming bacterium isolated from the soil of Cape Canaveral, Florida.</title>
        <authorList>
            <person name="Seuylemezian A."/>
            <person name="Kaur N."/>
            <person name="Patil P."/>
            <person name="Patil P."/>
            <person name="Mayilraj S."/>
            <person name="Vaishampayan P."/>
        </authorList>
    </citation>
    <scope>NUCLEOTIDE SEQUENCE [LARGE SCALE GENOMIC DNA]</scope>
    <source>
        <strain evidence="6">ATCC 27380</strain>
    </source>
</reference>
<sequence length="431" mass="46637">MTKCWTKAEVIHSRGGVNMLLTDEEKQMLNGDMGPAVKKAMEILVALGESFRAEKMQPIKNVHMAGSSVLVTEEAGTMFVEEMQRQGGKFVTNVTTNPTAIDPSQWREIGIDESDYELQNRLTGAYAKLGANTCNTCIPYLAGNMPRFGEHMAWGESSAVVFANSVCGARTNREGGPSALAAALTGRTPKYGFHLKENRYGKFLVKVETPLNDMTDYGTLGYFTGKIAGQDTPVFFGIPDNPTLEELKALSAALASSGAVSMFHAVGITPEAATLDEAFGGRLPEKVLVFGDKEKSAAEAALNKEPSDHVDWVLVGCPNASVQEIREVAEALQDKKVAPNVSLWVTTASSMYAMADRVGYVRVIEQAGGTVVRETCPFLARSRVIAPKKGYKTLTTNSAKMAYYAPGQFGLPTHYGNLKRVMQAAINGVWR</sequence>
<dbReference type="InterPro" id="IPR036008">
    <property type="entry name" value="Aconitase_4Fe-4S_dom"/>
</dbReference>
<keyword evidence="7" id="KW-1185">Reference proteome</keyword>
<dbReference type="Proteomes" id="UP000214746">
    <property type="component" value="Unassembled WGS sequence"/>
</dbReference>
<dbReference type="InterPro" id="IPR007506">
    <property type="entry name" value="PMDh-L-like_dom"/>
</dbReference>
<dbReference type="InterPro" id="IPR015931">
    <property type="entry name" value="Acnase/IPM_dHydase_lsu_aba_1/3"/>
</dbReference>
<dbReference type="AlphaFoldDB" id="A0A2W1NF85"/>
<evidence type="ECO:0000256" key="1">
    <source>
        <dbReference type="ARBA" id="ARBA00012926"/>
    </source>
</evidence>
<dbReference type="CDD" id="cd01355">
    <property type="entry name" value="AcnX"/>
    <property type="match status" value="1"/>
</dbReference>
<dbReference type="GO" id="GO:0003994">
    <property type="term" value="F:aconitate hydratase activity"/>
    <property type="evidence" value="ECO:0007669"/>
    <property type="project" value="UniProtKB-EC"/>
</dbReference>
<dbReference type="OrthoDB" id="1550274at2"/>
<evidence type="ECO:0000313" key="7">
    <source>
        <dbReference type="Proteomes" id="UP000214746"/>
    </source>
</evidence>
<dbReference type="Gene3D" id="3.30.499.10">
    <property type="entry name" value="Aconitase, domain 3"/>
    <property type="match status" value="1"/>
</dbReference>
<dbReference type="PANTHER" id="PTHR36577">
    <property type="entry name" value="DUF521 DOMAIN PROTEIN (AFU_ORTHOLOGUE AFUA_6G00490)"/>
    <property type="match status" value="1"/>
</dbReference>
<evidence type="ECO:0000313" key="6">
    <source>
        <dbReference type="EMBL" id="PZE22350.1"/>
    </source>
</evidence>
<dbReference type="SUPFAM" id="SSF53732">
    <property type="entry name" value="Aconitase iron-sulfur domain"/>
    <property type="match status" value="1"/>
</dbReference>
<evidence type="ECO:0000256" key="2">
    <source>
        <dbReference type="ARBA" id="ARBA00023004"/>
    </source>
</evidence>
<protein>
    <recommendedName>
        <fullName evidence="1">aconitate hydratase</fullName>
        <ecNumber evidence="1">4.2.1.3</ecNumber>
    </recommendedName>
</protein>
<name>A0A2W1NF85_PAEXE</name>
<evidence type="ECO:0000256" key="4">
    <source>
        <dbReference type="ARBA" id="ARBA00023501"/>
    </source>
</evidence>